<organism evidence="1 2">
    <name type="scientific">Racocetra fulgida</name>
    <dbReference type="NCBI Taxonomy" id="60492"/>
    <lineage>
        <taxon>Eukaryota</taxon>
        <taxon>Fungi</taxon>
        <taxon>Fungi incertae sedis</taxon>
        <taxon>Mucoromycota</taxon>
        <taxon>Glomeromycotina</taxon>
        <taxon>Glomeromycetes</taxon>
        <taxon>Diversisporales</taxon>
        <taxon>Gigasporaceae</taxon>
        <taxon>Racocetra</taxon>
    </lineage>
</organism>
<comment type="caution">
    <text evidence="1">The sequence shown here is derived from an EMBL/GenBank/DDBJ whole genome shotgun (WGS) entry which is preliminary data.</text>
</comment>
<dbReference type="Proteomes" id="UP000789396">
    <property type="component" value="Unassembled WGS sequence"/>
</dbReference>
<dbReference type="EMBL" id="CAJVPZ010026938">
    <property type="protein sequence ID" value="CAG8727157.1"/>
    <property type="molecule type" value="Genomic_DNA"/>
</dbReference>
<gene>
    <name evidence="1" type="ORF">RFULGI_LOCUS11861</name>
</gene>
<sequence>YTKEEFSNLFTSYNIGFKRLKIIHTQEITKEIPYNTKKY</sequence>
<keyword evidence="2" id="KW-1185">Reference proteome</keyword>
<dbReference type="AlphaFoldDB" id="A0A9N9I9W5"/>
<evidence type="ECO:0000313" key="2">
    <source>
        <dbReference type="Proteomes" id="UP000789396"/>
    </source>
</evidence>
<protein>
    <submittedName>
        <fullName evidence="1">16350_t:CDS:1</fullName>
    </submittedName>
</protein>
<feature type="non-terminal residue" evidence="1">
    <location>
        <position position="39"/>
    </location>
</feature>
<accession>A0A9N9I9W5</accession>
<proteinExistence type="predicted"/>
<evidence type="ECO:0000313" key="1">
    <source>
        <dbReference type="EMBL" id="CAG8727157.1"/>
    </source>
</evidence>
<feature type="non-terminal residue" evidence="1">
    <location>
        <position position="1"/>
    </location>
</feature>
<reference evidence="1" key="1">
    <citation type="submission" date="2021-06" db="EMBL/GenBank/DDBJ databases">
        <authorList>
            <person name="Kallberg Y."/>
            <person name="Tangrot J."/>
            <person name="Rosling A."/>
        </authorList>
    </citation>
    <scope>NUCLEOTIDE SEQUENCE</scope>
    <source>
        <strain evidence="1">IN212</strain>
    </source>
</reference>
<name>A0A9N9I9W5_9GLOM</name>